<dbReference type="Gene3D" id="2.170.270.10">
    <property type="entry name" value="SET domain"/>
    <property type="match status" value="1"/>
</dbReference>
<reference evidence="2" key="1">
    <citation type="submission" date="2014-11" db="EMBL/GenBank/DDBJ databases">
        <authorList>
            <person name="Otto D Thomas"/>
            <person name="Naeem Raeece"/>
        </authorList>
    </citation>
    <scope>NUCLEOTIDE SEQUENCE</scope>
</reference>
<dbReference type="EMBL" id="CDMZ01003542">
    <property type="protein sequence ID" value="CEM46749.1"/>
    <property type="molecule type" value="Genomic_DNA"/>
</dbReference>
<name>A0A0G4HQS6_9ALVE</name>
<dbReference type="InterPro" id="IPR046341">
    <property type="entry name" value="SET_dom_sf"/>
</dbReference>
<accession>A0A0G4HQS6</accession>
<evidence type="ECO:0000259" key="1">
    <source>
        <dbReference type="PROSITE" id="PS50280"/>
    </source>
</evidence>
<proteinExistence type="predicted"/>
<dbReference type="PANTHER" id="PTHR47643">
    <property type="entry name" value="TPR DOMAIN PROTEIN (AFU_ORTHOLOGUE AFUA_5G12710)"/>
    <property type="match status" value="1"/>
</dbReference>
<organism evidence="2">
    <name type="scientific">Chromera velia CCMP2878</name>
    <dbReference type="NCBI Taxonomy" id="1169474"/>
    <lineage>
        <taxon>Eukaryota</taxon>
        <taxon>Sar</taxon>
        <taxon>Alveolata</taxon>
        <taxon>Colpodellida</taxon>
        <taxon>Chromeraceae</taxon>
        <taxon>Chromera</taxon>
    </lineage>
</organism>
<dbReference type="InterPro" id="IPR011990">
    <property type="entry name" value="TPR-like_helical_dom_sf"/>
</dbReference>
<dbReference type="PANTHER" id="PTHR47643:SF2">
    <property type="entry name" value="TPR DOMAIN PROTEIN (AFU_ORTHOLOGUE AFUA_5G12710)"/>
    <property type="match status" value="1"/>
</dbReference>
<evidence type="ECO:0000313" key="2">
    <source>
        <dbReference type="EMBL" id="CEM46749.1"/>
    </source>
</evidence>
<dbReference type="InterPro" id="IPR053209">
    <property type="entry name" value="Gramillin-biosynth_MTr"/>
</dbReference>
<dbReference type="AlphaFoldDB" id="A0A0G4HQS6"/>
<dbReference type="InterPro" id="IPR001214">
    <property type="entry name" value="SET_dom"/>
</dbReference>
<feature type="domain" description="SET" evidence="1">
    <location>
        <begin position="463"/>
        <end position="661"/>
    </location>
</feature>
<protein>
    <recommendedName>
        <fullName evidence="1">SET domain-containing protein</fullName>
    </recommendedName>
</protein>
<gene>
    <name evidence="2" type="ORF">Cvel_30466</name>
</gene>
<dbReference type="SUPFAM" id="SSF48452">
    <property type="entry name" value="TPR-like"/>
    <property type="match status" value="1"/>
</dbReference>
<dbReference type="Pfam" id="PF00856">
    <property type="entry name" value="SET"/>
    <property type="match status" value="1"/>
</dbReference>
<dbReference type="Gene3D" id="1.25.40.10">
    <property type="entry name" value="Tetratricopeptide repeat domain"/>
    <property type="match status" value="2"/>
</dbReference>
<dbReference type="PROSITE" id="PS50280">
    <property type="entry name" value="SET"/>
    <property type="match status" value="1"/>
</dbReference>
<dbReference type="SUPFAM" id="SSF82199">
    <property type="entry name" value="SET domain"/>
    <property type="match status" value="1"/>
</dbReference>
<dbReference type="VEuPathDB" id="CryptoDB:Cvel_30466"/>
<sequence length="913" mass="99844">MLLAKACLRDKPQSESLCFLWLWHVSSSMDPAQLLGLLGSKGGTMEGFMQGMSQGLAHGFEQNLLMRGLFAEQEQQQRTAIDRHNWFPSADEVLQDHLKSSEIPPADVPTESIVTGTAGASMFRRTLPFHLLQRVSLGSLRPTNGPRNSVFIEGVLAADAFRRFKQGGSISCVVGDAEGTVCRLSLYNFPIESEMKTRETYYKGRRILIRNVWFKRFRDGWPGLRVDDPSDVVWDLSVESLCSRERESLTDSHALASSLEQAETKREKGSKLFVAGSHAKAREEYSEGLKLLLVGDVPIHMNEHGLPPPSSFLPPSNSSSSLSSAHTETETYLKFPTSEEARSLVVKLLNNRSAASLRLNMNRLALADARAAVFLQQHEPKAFFRLAQAYLAMGAAGRALEALDGGGEALSFTGGDAGVQAVRKEAESRVRAKGPSDAALAGLVSQATRQRGFRGDGKTPYVGPVFVKGSGAAGGGRGMFAYESISRGSIILVEQAAVAACPAEEEHPFGLGREAALQNDVSLQLKVSRLLREKGSASSEELRSVLASLHPQPDETMEVPLMRDVLMSGGLVPSMIERGKLAEVDAHHIERVVQRNQHGLCLTRLGTHCVGEPGGAGLFPLTSVLNHSCHPNCCWWACGAVIVLVACRNVAAGDELTVLYTNFEEDPSRYYRRKSLQDSHNFFCRCNLCESPPHSPLFLLDQLQLALVCPKGAVCARHRLLPVRLDVESPDFVCELKGCGEKMSAAEAKVRKRKTHDAFEAMRPLFRQQKWREGARAVEAAERVGREVLCPSHHLWGLFFSAATAILERLHNTGDVIRLTIEALEYCRSKEVGMGTVDQVAVPLAIRCAMAVGMHTKTAKEALRCAVEIHSRVKGGGLELLLCSVPGLIVELHQPIRTALKDANKNTGKKENV</sequence>
<dbReference type="CDD" id="cd20071">
    <property type="entry name" value="SET_SMYD"/>
    <property type="match status" value="1"/>
</dbReference>